<proteinExistence type="predicted"/>
<keyword evidence="2" id="KW-1185">Reference proteome</keyword>
<dbReference type="Proteomes" id="UP001497700">
    <property type="component" value="Unassembled WGS sequence"/>
</dbReference>
<accession>A0ACB9YIT5</accession>
<sequence>MKMRSIELIVSILSATTVAAWTHTSEDEFRRGISGHNHALAAFIEPSTAPSQALESEWIAATETEKSILMSIDCASAASLCREFGVISYPAIRFFDGHGKMTPYRGPRRASSMLSFVKRAARPSVTILNNEKIQAFQSSDDYVVVAQISPQDAHIKAAYNTLASQYQDQLSFGSAETASATTVSCFNNRDSQQFTVSDLTTIDALPNLIESCLTPVVGEFTRANEMKYLQSGKSLVFYLAPSPADRDVYVDAMRSVAKMYKEYLEFVTVDTDEYGDLAAPLGLAPGRFPALSVQNPMFGQVFPYPRQKKVTAELVGGFLMDIVQGKVQPWEGTVGADEGGSPHDEL</sequence>
<gene>
    <name evidence="1" type="ORF">F4820DRAFT_441716</name>
</gene>
<organism evidence="1 2">
    <name type="scientific">Hypoxylon rubiginosum</name>
    <dbReference type="NCBI Taxonomy" id="110542"/>
    <lineage>
        <taxon>Eukaryota</taxon>
        <taxon>Fungi</taxon>
        <taxon>Dikarya</taxon>
        <taxon>Ascomycota</taxon>
        <taxon>Pezizomycotina</taxon>
        <taxon>Sordariomycetes</taxon>
        <taxon>Xylariomycetidae</taxon>
        <taxon>Xylariales</taxon>
        <taxon>Hypoxylaceae</taxon>
        <taxon>Hypoxylon</taxon>
    </lineage>
</organism>
<dbReference type="EMBL" id="MU393690">
    <property type="protein sequence ID" value="KAI4858770.1"/>
    <property type="molecule type" value="Genomic_DNA"/>
</dbReference>
<evidence type="ECO:0000313" key="2">
    <source>
        <dbReference type="Proteomes" id="UP001497700"/>
    </source>
</evidence>
<evidence type="ECO:0000313" key="1">
    <source>
        <dbReference type="EMBL" id="KAI4858770.1"/>
    </source>
</evidence>
<comment type="caution">
    <text evidence="1">The sequence shown here is derived from an EMBL/GenBank/DDBJ whole genome shotgun (WGS) entry which is preliminary data.</text>
</comment>
<protein>
    <submittedName>
        <fullName evidence="1">Uncharacterized protein</fullName>
    </submittedName>
</protein>
<name>A0ACB9YIT5_9PEZI</name>
<reference evidence="1 2" key="1">
    <citation type="journal article" date="2022" name="New Phytol.">
        <title>Ecological generalism drives hyperdiversity of secondary metabolite gene clusters in xylarialean endophytes.</title>
        <authorList>
            <person name="Franco M.E.E."/>
            <person name="Wisecaver J.H."/>
            <person name="Arnold A.E."/>
            <person name="Ju Y.M."/>
            <person name="Slot J.C."/>
            <person name="Ahrendt S."/>
            <person name="Moore L.P."/>
            <person name="Eastman K.E."/>
            <person name="Scott K."/>
            <person name="Konkel Z."/>
            <person name="Mondo S.J."/>
            <person name="Kuo A."/>
            <person name="Hayes R.D."/>
            <person name="Haridas S."/>
            <person name="Andreopoulos B."/>
            <person name="Riley R."/>
            <person name="LaButti K."/>
            <person name="Pangilinan J."/>
            <person name="Lipzen A."/>
            <person name="Amirebrahimi M."/>
            <person name="Yan J."/>
            <person name="Adam C."/>
            <person name="Keymanesh K."/>
            <person name="Ng V."/>
            <person name="Louie K."/>
            <person name="Northen T."/>
            <person name="Drula E."/>
            <person name="Henrissat B."/>
            <person name="Hsieh H.M."/>
            <person name="Youens-Clark K."/>
            <person name="Lutzoni F."/>
            <person name="Miadlikowska J."/>
            <person name="Eastwood D.C."/>
            <person name="Hamelin R.C."/>
            <person name="Grigoriev I.V."/>
            <person name="U'Ren J.M."/>
        </authorList>
    </citation>
    <scope>NUCLEOTIDE SEQUENCE [LARGE SCALE GENOMIC DNA]</scope>
    <source>
        <strain evidence="1 2">CBS 119005</strain>
    </source>
</reference>